<dbReference type="EMBL" id="SHKM01000003">
    <property type="protein sequence ID" value="RZT75772.1"/>
    <property type="molecule type" value="Genomic_DNA"/>
</dbReference>
<evidence type="ECO:0000313" key="2">
    <source>
        <dbReference type="Proteomes" id="UP000292136"/>
    </source>
</evidence>
<reference evidence="1 2" key="1">
    <citation type="submission" date="2019-02" db="EMBL/GenBank/DDBJ databases">
        <title>Genomic Encyclopedia of Type Strains, Phase IV (KMG-IV): sequencing the most valuable type-strain genomes for metagenomic binning, comparative biology and taxonomic classification.</title>
        <authorList>
            <person name="Goeker M."/>
        </authorList>
    </citation>
    <scope>NUCLEOTIDE SEQUENCE [LARGE SCALE GENOMIC DNA]</scope>
    <source>
        <strain evidence="1 2">DSM 21223</strain>
    </source>
</reference>
<dbReference type="Proteomes" id="UP000292136">
    <property type="component" value="Unassembled WGS sequence"/>
</dbReference>
<proteinExistence type="predicted"/>
<name>A0ABY0IQW1_9RHOO</name>
<sequence length="562" mass="63126">MLNWITSRLKNSGSDHPLGSDKGIDAYLAQIPRVNPQTTLQDVDQWLEHPEQLSADMPPESVARAVERLDENIQPALAEAWINYFNDNRQDYLADRLLKTLEHHYRSAYQAYRHVLEALAQQAIQSGKEPDRTRLTKLAVRTMQALVWGKKIAQFNYVGPDALWWRTCHEVLFLARNLGLLHGKVSAYPDLPETTSVWREYLVGVLFESVPLSNLTPPQMEALDRTIRKVESHCLFIDSFTSQTPFRINLEATDGPSRCSPGQEMGPSWRYFGPGPAQAQLIKLRATLQTSGKLPDWLDNCQCDTRTAMDLLHLLIQHWSLTPPTRQQERTPLAANLLVVAGLSMARRAIAAAEFARSGRTLDYKGHVRILDLHRVEGGARPEEEKQAPPKTPLEVLQALESTGIQQITDTWEGLDLSAAGLGARLPFRRPWHSIGALVGYRLEHEIDWRVGIIRRLGRSHGKPNAGLTVFPGIPACAQVQLADKNADCPWNEQIPEAMGLGLLDAILISREERLLAVPPDTYTPDRRADLIIGGKRQPIRLAGIQESGPDYQLILYRENEA</sequence>
<comment type="caution">
    <text evidence="1">The sequence shown here is derived from an EMBL/GenBank/DDBJ whole genome shotgun (WGS) entry which is preliminary data.</text>
</comment>
<gene>
    <name evidence="1" type="ORF">EV678_2959</name>
</gene>
<protein>
    <submittedName>
        <fullName evidence="1">Uncharacterized protein</fullName>
    </submittedName>
</protein>
<evidence type="ECO:0000313" key="1">
    <source>
        <dbReference type="EMBL" id="RZT75772.1"/>
    </source>
</evidence>
<dbReference type="RefSeq" id="WP_014236663.1">
    <property type="nucleotide sequence ID" value="NZ_SHKM01000003.1"/>
</dbReference>
<keyword evidence="2" id="KW-1185">Reference proteome</keyword>
<accession>A0ABY0IQW1</accession>
<organism evidence="1 2">
    <name type="scientific">Azospira oryzae</name>
    <dbReference type="NCBI Taxonomy" id="146939"/>
    <lineage>
        <taxon>Bacteria</taxon>
        <taxon>Pseudomonadati</taxon>
        <taxon>Pseudomonadota</taxon>
        <taxon>Betaproteobacteria</taxon>
        <taxon>Rhodocyclales</taxon>
        <taxon>Rhodocyclaceae</taxon>
        <taxon>Azospira</taxon>
    </lineage>
</organism>